<dbReference type="AlphaFoldDB" id="A0A8W8NC25"/>
<protein>
    <submittedName>
        <fullName evidence="1">Uncharacterized protein</fullName>
    </submittedName>
</protein>
<sequence>MSIDSGSQFSIQNDSDSENENLFGKQFKYSGSGVSQQGQLCKNQCMRPSEIHFSGDSIRRAFGSKTRHSNKLIGETLDDILTGEIDINSIPCISVCNRNGYWFTPDNKRLWVFQQAEKRGKCSKIYVRSTSCIYVRKFTTINNGLNVRFRGDPGGSIWRRM</sequence>
<name>A0A8W8NC25_MAGGI</name>
<proteinExistence type="predicted"/>
<dbReference type="PANTHER" id="PTHR35378">
    <property type="entry name" value="UNNAMED PRODUCT"/>
    <property type="match status" value="1"/>
</dbReference>
<keyword evidence="2" id="KW-1185">Reference proteome</keyword>
<evidence type="ECO:0000313" key="1">
    <source>
        <dbReference type="EnsemblMetazoa" id="G4708.1:cds"/>
    </source>
</evidence>
<dbReference type="Proteomes" id="UP000005408">
    <property type="component" value="Unassembled WGS sequence"/>
</dbReference>
<dbReference type="EnsemblMetazoa" id="G4708.3">
    <property type="protein sequence ID" value="G4708.3:cds"/>
    <property type="gene ID" value="G4708"/>
</dbReference>
<dbReference type="PANTHER" id="PTHR35378:SF1">
    <property type="entry name" value="C2H2-TYPE DOMAIN-CONTAINING PROTEIN"/>
    <property type="match status" value="1"/>
</dbReference>
<organism evidence="1 2">
    <name type="scientific">Magallana gigas</name>
    <name type="common">Pacific oyster</name>
    <name type="synonym">Crassostrea gigas</name>
    <dbReference type="NCBI Taxonomy" id="29159"/>
    <lineage>
        <taxon>Eukaryota</taxon>
        <taxon>Metazoa</taxon>
        <taxon>Spiralia</taxon>
        <taxon>Lophotrochozoa</taxon>
        <taxon>Mollusca</taxon>
        <taxon>Bivalvia</taxon>
        <taxon>Autobranchia</taxon>
        <taxon>Pteriomorphia</taxon>
        <taxon>Ostreida</taxon>
        <taxon>Ostreoidea</taxon>
        <taxon>Ostreidae</taxon>
        <taxon>Magallana</taxon>
    </lineage>
</organism>
<dbReference type="EnsemblMetazoa" id="G4708.1">
    <property type="protein sequence ID" value="G4708.1:cds"/>
    <property type="gene ID" value="G4708"/>
</dbReference>
<accession>A0A8W8NC25</accession>
<evidence type="ECO:0000313" key="2">
    <source>
        <dbReference type="Proteomes" id="UP000005408"/>
    </source>
</evidence>
<reference evidence="1" key="1">
    <citation type="submission" date="2022-08" db="UniProtKB">
        <authorList>
            <consortium name="EnsemblMetazoa"/>
        </authorList>
    </citation>
    <scope>IDENTIFICATION</scope>
    <source>
        <strain evidence="1">05x7-T-G4-1.051#20</strain>
    </source>
</reference>
<dbReference type="EnsemblMetazoa" id="G4708.5">
    <property type="protein sequence ID" value="G4708.5:cds"/>
    <property type="gene ID" value="G4708"/>
</dbReference>
<dbReference type="EnsemblMetazoa" id="G4708.4">
    <property type="protein sequence ID" value="G4708.4:cds"/>
    <property type="gene ID" value="G4708"/>
</dbReference>